<evidence type="ECO:0000313" key="2">
    <source>
        <dbReference type="EMBL" id="KAG1327856.1"/>
    </source>
</evidence>
<dbReference type="OrthoDB" id="21502at2759"/>
<dbReference type="Pfam" id="PF03399">
    <property type="entry name" value="SAC3_GANP"/>
    <property type="match status" value="1"/>
</dbReference>
<dbReference type="PANTHER" id="PTHR12436:SF17">
    <property type="entry name" value="SAC3 FAMILY PROTEIN B"/>
    <property type="match status" value="1"/>
</dbReference>
<dbReference type="GO" id="GO:0070390">
    <property type="term" value="C:transcription export complex 2"/>
    <property type="evidence" value="ECO:0007669"/>
    <property type="project" value="TreeGrafter"/>
</dbReference>
<gene>
    <name evidence="2" type="ORF">COCNU_01G017900</name>
</gene>
<reference evidence="2" key="1">
    <citation type="journal article" date="2017" name="Gigascience">
        <title>The genome draft of coconut (Cocos nucifera).</title>
        <authorList>
            <person name="Xiao Y."/>
            <person name="Xu P."/>
            <person name="Fan H."/>
            <person name="Baudouin L."/>
            <person name="Xia W."/>
            <person name="Bocs S."/>
            <person name="Xu J."/>
            <person name="Li Q."/>
            <person name="Guo A."/>
            <person name="Zhou L."/>
            <person name="Li J."/>
            <person name="Wu Y."/>
            <person name="Ma Z."/>
            <person name="Armero A."/>
            <person name="Issali A.E."/>
            <person name="Liu N."/>
            <person name="Peng M."/>
            <person name="Yang Y."/>
        </authorList>
    </citation>
    <scope>NUCLEOTIDE SEQUENCE</scope>
    <source>
        <tissue evidence="2">Spear leaf of Hainan Tall coconut</tissue>
    </source>
</reference>
<dbReference type="Proteomes" id="UP000797356">
    <property type="component" value="Chromosome 1"/>
</dbReference>
<evidence type="ECO:0000259" key="1">
    <source>
        <dbReference type="Pfam" id="PF03399"/>
    </source>
</evidence>
<proteinExistence type="predicted"/>
<accession>A0A8K0HWN6</accession>
<dbReference type="GO" id="GO:0006406">
    <property type="term" value="P:mRNA export from nucleus"/>
    <property type="evidence" value="ECO:0007669"/>
    <property type="project" value="TreeGrafter"/>
</dbReference>
<organism evidence="2 3">
    <name type="scientific">Cocos nucifera</name>
    <name type="common">Coconut palm</name>
    <dbReference type="NCBI Taxonomy" id="13894"/>
    <lineage>
        <taxon>Eukaryota</taxon>
        <taxon>Viridiplantae</taxon>
        <taxon>Streptophyta</taxon>
        <taxon>Embryophyta</taxon>
        <taxon>Tracheophyta</taxon>
        <taxon>Spermatophyta</taxon>
        <taxon>Magnoliopsida</taxon>
        <taxon>Liliopsida</taxon>
        <taxon>Arecaceae</taxon>
        <taxon>Arecoideae</taxon>
        <taxon>Cocoseae</taxon>
        <taxon>Attaleinae</taxon>
        <taxon>Cocos</taxon>
    </lineage>
</organism>
<comment type="caution">
    <text evidence="2">The sequence shown here is derived from an EMBL/GenBank/DDBJ whole genome shotgun (WGS) entry which is preliminary data.</text>
</comment>
<dbReference type="PANTHER" id="PTHR12436">
    <property type="entry name" value="80 KDA MCM3-ASSOCIATED PROTEIN"/>
    <property type="match status" value="1"/>
</dbReference>
<dbReference type="InterPro" id="IPR045107">
    <property type="entry name" value="SAC3/GANP/THP3"/>
</dbReference>
<dbReference type="InterPro" id="IPR005062">
    <property type="entry name" value="SAC3/GANP/THP3_conserved"/>
</dbReference>
<dbReference type="Gene3D" id="1.25.40.990">
    <property type="match status" value="2"/>
</dbReference>
<reference evidence="2" key="2">
    <citation type="submission" date="2019-07" db="EMBL/GenBank/DDBJ databases">
        <authorList>
            <person name="Yang Y."/>
            <person name="Bocs S."/>
            <person name="Baudouin L."/>
        </authorList>
    </citation>
    <scope>NUCLEOTIDE SEQUENCE</scope>
    <source>
        <tissue evidence="2">Spear leaf of Hainan Tall coconut</tissue>
    </source>
</reference>
<protein>
    <recommendedName>
        <fullName evidence="1">SAC3/GANP/THP3 conserved domain-containing protein</fullName>
    </recommendedName>
</protein>
<dbReference type="AlphaFoldDB" id="A0A8K0HWN6"/>
<name>A0A8K0HWN6_COCNU</name>
<keyword evidence="3" id="KW-1185">Reference proteome</keyword>
<dbReference type="EMBL" id="CM017872">
    <property type="protein sequence ID" value="KAG1327856.1"/>
    <property type="molecule type" value="Genomic_DNA"/>
</dbReference>
<feature type="domain" description="SAC3/GANP/THP3 conserved" evidence="1">
    <location>
        <begin position="91"/>
        <end position="215"/>
    </location>
</feature>
<dbReference type="GO" id="GO:0005737">
    <property type="term" value="C:cytoplasm"/>
    <property type="evidence" value="ECO:0007669"/>
    <property type="project" value="TreeGrafter"/>
</dbReference>
<sequence length="462" mass="53371">MIVELHLHQGLLIMEPKGLDLLYPLLMIWQHLPYNLILKGPESSQVVVGLCPYMCPESERKERETKRDLDRYERLDGERNQTTKFLAIKKKMVNYLLSLLDQPYNDNFLSIYNFLWDRMRAIRMDLRMQHIFNQQAIIMLEQMIRLHIIAIHELCEYKKGKGFLEGFDAHLNIEQMSKTSVELFHMYNDQRKKAINVPTEKEFRGYYALLKLDKHTGYKIRTKALAALHGGLQKNHGIPIAHVVDWLGKEEEDVEGLLEYHGFVLKKYEELYMVKESPFLNGEVDFPTKCAKLVHLKKSKRIIDDVYFEDEQMTELNGETSMGQGILPQTETTIVQAGAPGFSNSKLINEVANEKLKLIGTVTMGQTDLLASRWLLSKLMGSGEENDEVVVSSSHLSIWKKWINRNSSSSKWVNRNSSSEACCLSIIREAMFVHKQPFAYDDIFAVVDDEYKEKDADPSATN</sequence>
<evidence type="ECO:0000313" key="3">
    <source>
        <dbReference type="Proteomes" id="UP000797356"/>
    </source>
</evidence>